<sequence length="754" mass="85465">MKKIFKIARLELSIMFYSPIAWLVLVLFIIQTGITFTELLYSQETNQQLGRPLNVLSKVLFAGEDGVLAKVQRTLYLYIPILTMGLFSRETSSGSIKLLLTSPVTSLQIILGKYLSMLVYAFLLCIILTTYILTGAISIEAIDVKFVLGGILGIFLLISAYSAIGLYMSSLTNYQVVAAVSTLAVLAILNFIGTIGQEYDLIRDITYWFSISGRADNLVNGLISSKDIIYFILVVVLFLGLVFLKLNDERKNRNAVIKLGRYLLLLIVVTSVGYFSSHPKLNKYYDTTRFKDRTLTENSKSLINQLEEPINITSYVNLVHYSASYGAPKNRIKDLSRFEIYRRFIPEMKMNYITYYDTVAYNRDTTKTLLEKAKTAASVYKINFDDVLSPDQIRAKINLVPENNRLVRIVEYKGKKTPLRMFDDMFVYPKEAEISVAIKRLLFEPTHVGFLASNSERSIESLENEGYKIITNGTNIRGSLINQGFNPIKIDLNSISKIPDSLKAVVIADPKKAYSESEKSKILDYLKEGGNMLITSEPNRHEFINSLLDSIGLVINDGVLLQETENYQLDLVQAKFTSEAKNFGFSYYDKAIVTTPTSSGITIKDTSKFRVNTILKSNAEYVWNKKQPFDLETEQIKFNPKTDIKIEIPIAVALERTVNQKKQKIMIVADSDFLSNSEMTRNNLTTVNSSFTIRLFKWLNDGVYPVNTSRKKAIDTVIKVSRTQILWIKGIYLAIFPIIVVILGAIVLIRRKRN</sequence>
<feature type="domain" description="ABC-type uncharacterised transport system" evidence="2">
    <location>
        <begin position="447"/>
        <end position="678"/>
    </location>
</feature>
<dbReference type="EMBL" id="JBHTIC010000005">
    <property type="protein sequence ID" value="MFD0761311.1"/>
    <property type="molecule type" value="Genomic_DNA"/>
</dbReference>
<feature type="transmembrane region" description="Helical" evidence="1">
    <location>
        <begin position="12"/>
        <end position="34"/>
    </location>
</feature>
<comment type="caution">
    <text evidence="3">The sequence shown here is derived from an EMBL/GenBank/DDBJ whole genome shotgun (WGS) entry which is preliminary data.</text>
</comment>
<dbReference type="PANTHER" id="PTHR43471">
    <property type="entry name" value="ABC TRANSPORTER PERMEASE"/>
    <property type="match status" value="1"/>
</dbReference>
<accession>A0ABW2Z378</accession>
<reference evidence="4" key="1">
    <citation type="journal article" date="2019" name="Int. J. Syst. Evol. Microbiol.">
        <title>The Global Catalogue of Microorganisms (GCM) 10K type strain sequencing project: providing services to taxonomists for standard genome sequencing and annotation.</title>
        <authorList>
            <consortium name="The Broad Institute Genomics Platform"/>
            <consortium name="The Broad Institute Genome Sequencing Center for Infectious Disease"/>
            <person name="Wu L."/>
            <person name="Ma J."/>
        </authorList>
    </citation>
    <scope>NUCLEOTIDE SEQUENCE [LARGE SCALE GENOMIC DNA]</scope>
    <source>
        <strain evidence="4">CCUG 60022</strain>
    </source>
</reference>
<dbReference type="Pfam" id="PF09822">
    <property type="entry name" value="ABC_transp_aux"/>
    <property type="match status" value="1"/>
</dbReference>
<keyword evidence="1" id="KW-1133">Transmembrane helix</keyword>
<evidence type="ECO:0000259" key="2">
    <source>
        <dbReference type="Pfam" id="PF09822"/>
    </source>
</evidence>
<gene>
    <name evidence="3" type="ORF">ACFQZW_04395</name>
</gene>
<dbReference type="InterPro" id="IPR019196">
    <property type="entry name" value="ABC_transp_unknown"/>
</dbReference>
<feature type="transmembrane region" description="Helical" evidence="1">
    <location>
        <begin position="146"/>
        <end position="168"/>
    </location>
</feature>
<organism evidence="3 4">
    <name type="scientific">Lutibacter aestuarii</name>
    <dbReference type="NCBI Taxonomy" id="861111"/>
    <lineage>
        <taxon>Bacteria</taxon>
        <taxon>Pseudomonadati</taxon>
        <taxon>Bacteroidota</taxon>
        <taxon>Flavobacteriia</taxon>
        <taxon>Flavobacteriales</taxon>
        <taxon>Flavobacteriaceae</taxon>
        <taxon>Lutibacter</taxon>
    </lineage>
</organism>
<dbReference type="Proteomes" id="UP001597032">
    <property type="component" value="Unassembled WGS sequence"/>
</dbReference>
<evidence type="ECO:0000313" key="4">
    <source>
        <dbReference type="Proteomes" id="UP001597032"/>
    </source>
</evidence>
<dbReference type="RefSeq" id="WP_386781554.1">
    <property type="nucleotide sequence ID" value="NZ_JBHTIC010000005.1"/>
</dbReference>
<name>A0ABW2Z378_9FLAO</name>
<evidence type="ECO:0000313" key="3">
    <source>
        <dbReference type="EMBL" id="MFD0761311.1"/>
    </source>
</evidence>
<keyword evidence="1" id="KW-0812">Transmembrane</keyword>
<feature type="transmembrane region" description="Helical" evidence="1">
    <location>
        <begin position="174"/>
        <end position="193"/>
    </location>
</feature>
<keyword evidence="1" id="KW-0472">Membrane</keyword>
<feature type="transmembrane region" description="Helical" evidence="1">
    <location>
        <begin position="259"/>
        <end position="277"/>
    </location>
</feature>
<evidence type="ECO:0000256" key="1">
    <source>
        <dbReference type="SAM" id="Phobius"/>
    </source>
</evidence>
<feature type="transmembrane region" description="Helical" evidence="1">
    <location>
        <begin position="229"/>
        <end position="247"/>
    </location>
</feature>
<proteinExistence type="predicted"/>
<feature type="transmembrane region" description="Helical" evidence="1">
    <location>
        <begin position="726"/>
        <end position="749"/>
    </location>
</feature>
<feature type="transmembrane region" description="Helical" evidence="1">
    <location>
        <begin position="114"/>
        <end position="134"/>
    </location>
</feature>
<dbReference type="Pfam" id="PF12679">
    <property type="entry name" value="ABC2_membrane_2"/>
    <property type="match status" value="1"/>
</dbReference>
<protein>
    <submittedName>
        <fullName evidence="3">Gldg family protein</fullName>
    </submittedName>
</protein>
<keyword evidence="4" id="KW-1185">Reference proteome</keyword>